<dbReference type="Proteomes" id="UP000605970">
    <property type="component" value="Unassembled WGS sequence"/>
</dbReference>
<feature type="non-terminal residue" evidence="1">
    <location>
        <position position="273"/>
    </location>
</feature>
<evidence type="ECO:0000313" key="2">
    <source>
        <dbReference type="Proteomes" id="UP000605970"/>
    </source>
</evidence>
<organism evidence="1 2">
    <name type="scientific">Meloidogyne graminicola</name>
    <dbReference type="NCBI Taxonomy" id="189291"/>
    <lineage>
        <taxon>Eukaryota</taxon>
        <taxon>Metazoa</taxon>
        <taxon>Ecdysozoa</taxon>
        <taxon>Nematoda</taxon>
        <taxon>Chromadorea</taxon>
        <taxon>Rhabditida</taxon>
        <taxon>Tylenchina</taxon>
        <taxon>Tylenchomorpha</taxon>
        <taxon>Tylenchoidea</taxon>
        <taxon>Meloidogynidae</taxon>
        <taxon>Meloidogyninae</taxon>
        <taxon>Meloidogyne</taxon>
    </lineage>
</organism>
<keyword evidence="2" id="KW-1185">Reference proteome</keyword>
<comment type="caution">
    <text evidence="1">The sequence shown here is derived from an EMBL/GenBank/DDBJ whole genome shotgun (WGS) entry which is preliminary data.</text>
</comment>
<name>A0A8S9ZYH9_9BILA</name>
<accession>A0A8S9ZYH9</accession>
<reference evidence="1" key="1">
    <citation type="journal article" date="2020" name="Ecol. Evol.">
        <title>Genome structure and content of the rice root-knot nematode (Meloidogyne graminicola).</title>
        <authorList>
            <person name="Phan N.T."/>
            <person name="Danchin E.G.J."/>
            <person name="Klopp C."/>
            <person name="Perfus-Barbeoch L."/>
            <person name="Kozlowski D.K."/>
            <person name="Koutsovoulos G.D."/>
            <person name="Lopez-Roques C."/>
            <person name="Bouchez O."/>
            <person name="Zahm M."/>
            <person name="Besnard G."/>
            <person name="Bellafiore S."/>
        </authorList>
    </citation>
    <scope>NUCLEOTIDE SEQUENCE</scope>
    <source>
        <strain evidence="1">VN-18</strain>
    </source>
</reference>
<protein>
    <submittedName>
        <fullName evidence="1">Uncharacterized protein</fullName>
    </submittedName>
</protein>
<dbReference type="EMBL" id="JABEBT010000013">
    <property type="protein sequence ID" value="KAF7638352.1"/>
    <property type="molecule type" value="Genomic_DNA"/>
</dbReference>
<feature type="non-terminal residue" evidence="1">
    <location>
        <position position="1"/>
    </location>
</feature>
<sequence>IIQTNKNNYGFESKRIISLNPNLIKLSNNNNNKIKTKLRVINKQLDWLNINNLPNENKNEYLELANELAKNIFIENNKQKEILEENKIKINYLEKINENYFQNNFKIIFKFLLFLNKEDQKINLFLANDALIAINLIEKIYFKYKQFLNLINFLKQNEENISDLEKKIYEFSNNKNSEENLIKIKKMKLGAFFAAKYIILNEKLIELLNNENKNNIKENNNKNNILIKINNLIDKINKLKLFISLIDNIKYKNNIYLKFNEWFIYTKNNLKKL</sequence>
<proteinExistence type="predicted"/>
<gene>
    <name evidence="1" type="ORF">Mgra_00002330</name>
</gene>
<evidence type="ECO:0000313" key="1">
    <source>
        <dbReference type="EMBL" id="KAF7638352.1"/>
    </source>
</evidence>
<dbReference type="AlphaFoldDB" id="A0A8S9ZYH9"/>